<gene>
    <name evidence="2" type="ORF">BDA99DRAFT_528504</name>
</gene>
<sequence length="97" mass="10487">MQLSSTLGLFLLLLSNVSAMTVYVNYCEQSIPSMIDVQPNACAQQMAFQDVCGIMTQGPTPSCDLYTDLDCQSQPVFSGHNFGGQNKGKLGSIKCQQ</sequence>
<evidence type="ECO:0000313" key="2">
    <source>
        <dbReference type="EMBL" id="KAI9245125.1"/>
    </source>
</evidence>
<organism evidence="2 3">
    <name type="scientific">Phascolomyces articulosus</name>
    <dbReference type="NCBI Taxonomy" id="60185"/>
    <lineage>
        <taxon>Eukaryota</taxon>
        <taxon>Fungi</taxon>
        <taxon>Fungi incertae sedis</taxon>
        <taxon>Mucoromycota</taxon>
        <taxon>Mucoromycotina</taxon>
        <taxon>Mucoromycetes</taxon>
        <taxon>Mucorales</taxon>
        <taxon>Lichtheimiaceae</taxon>
        <taxon>Phascolomyces</taxon>
    </lineage>
</organism>
<protein>
    <submittedName>
        <fullName evidence="2">Uncharacterized protein</fullName>
    </submittedName>
</protein>
<dbReference type="AlphaFoldDB" id="A0AAD5JY65"/>
<dbReference type="EMBL" id="JAIXMP010000054">
    <property type="protein sequence ID" value="KAI9245125.1"/>
    <property type="molecule type" value="Genomic_DNA"/>
</dbReference>
<accession>A0AAD5JY65</accession>
<keyword evidence="3" id="KW-1185">Reference proteome</keyword>
<reference evidence="2" key="1">
    <citation type="journal article" date="2022" name="IScience">
        <title>Evolution of zygomycete secretomes and the origins of terrestrial fungal ecologies.</title>
        <authorList>
            <person name="Chang Y."/>
            <person name="Wang Y."/>
            <person name="Mondo S."/>
            <person name="Ahrendt S."/>
            <person name="Andreopoulos W."/>
            <person name="Barry K."/>
            <person name="Beard J."/>
            <person name="Benny G.L."/>
            <person name="Blankenship S."/>
            <person name="Bonito G."/>
            <person name="Cuomo C."/>
            <person name="Desiro A."/>
            <person name="Gervers K.A."/>
            <person name="Hundley H."/>
            <person name="Kuo A."/>
            <person name="LaButti K."/>
            <person name="Lang B.F."/>
            <person name="Lipzen A."/>
            <person name="O'Donnell K."/>
            <person name="Pangilinan J."/>
            <person name="Reynolds N."/>
            <person name="Sandor L."/>
            <person name="Smith M.E."/>
            <person name="Tsang A."/>
            <person name="Grigoriev I.V."/>
            <person name="Stajich J.E."/>
            <person name="Spatafora J.W."/>
        </authorList>
    </citation>
    <scope>NUCLEOTIDE SEQUENCE</scope>
    <source>
        <strain evidence="2">RSA 2281</strain>
    </source>
</reference>
<evidence type="ECO:0000313" key="3">
    <source>
        <dbReference type="Proteomes" id="UP001209540"/>
    </source>
</evidence>
<keyword evidence="1" id="KW-0732">Signal</keyword>
<comment type="caution">
    <text evidence="2">The sequence shown here is derived from an EMBL/GenBank/DDBJ whole genome shotgun (WGS) entry which is preliminary data.</text>
</comment>
<evidence type="ECO:0000256" key="1">
    <source>
        <dbReference type="SAM" id="SignalP"/>
    </source>
</evidence>
<feature type="chain" id="PRO_5042140130" evidence="1">
    <location>
        <begin position="20"/>
        <end position="97"/>
    </location>
</feature>
<name>A0AAD5JY65_9FUNG</name>
<reference evidence="2" key="2">
    <citation type="submission" date="2023-02" db="EMBL/GenBank/DDBJ databases">
        <authorList>
            <consortium name="DOE Joint Genome Institute"/>
            <person name="Mondo S.J."/>
            <person name="Chang Y."/>
            <person name="Wang Y."/>
            <person name="Ahrendt S."/>
            <person name="Andreopoulos W."/>
            <person name="Barry K."/>
            <person name="Beard J."/>
            <person name="Benny G.L."/>
            <person name="Blankenship S."/>
            <person name="Bonito G."/>
            <person name="Cuomo C."/>
            <person name="Desiro A."/>
            <person name="Gervers K.A."/>
            <person name="Hundley H."/>
            <person name="Kuo A."/>
            <person name="LaButti K."/>
            <person name="Lang B.F."/>
            <person name="Lipzen A."/>
            <person name="O'Donnell K."/>
            <person name="Pangilinan J."/>
            <person name="Reynolds N."/>
            <person name="Sandor L."/>
            <person name="Smith M.W."/>
            <person name="Tsang A."/>
            <person name="Grigoriev I.V."/>
            <person name="Stajich J.E."/>
            <person name="Spatafora J.W."/>
        </authorList>
    </citation>
    <scope>NUCLEOTIDE SEQUENCE</scope>
    <source>
        <strain evidence="2">RSA 2281</strain>
    </source>
</reference>
<dbReference type="Proteomes" id="UP001209540">
    <property type="component" value="Unassembled WGS sequence"/>
</dbReference>
<proteinExistence type="predicted"/>
<feature type="signal peptide" evidence="1">
    <location>
        <begin position="1"/>
        <end position="19"/>
    </location>
</feature>